<feature type="region of interest" description="Disordered" evidence="1">
    <location>
        <begin position="145"/>
        <end position="174"/>
    </location>
</feature>
<reference evidence="2" key="1">
    <citation type="submission" date="2020-04" db="EMBL/GenBank/DDBJ databases">
        <title>Hybrid Assembly of Korean Phytophthora infestans isolates.</title>
        <authorList>
            <person name="Prokchorchik M."/>
            <person name="Lee Y."/>
            <person name="Seo J."/>
            <person name="Cho J.-H."/>
            <person name="Park Y.-E."/>
            <person name="Jang D.-C."/>
            <person name="Im J.-S."/>
            <person name="Choi J.-G."/>
            <person name="Park H.-J."/>
            <person name="Lee G.-B."/>
            <person name="Lee Y.-G."/>
            <person name="Hong S.-Y."/>
            <person name="Cho K."/>
            <person name="Sohn K.H."/>
        </authorList>
    </citation>
    <scope>NUCLEOTIDE SEQUENCE</scope>
    <source>
        <strain evidence="2">KR_1_A1</strain>
    </source>
</reference>
<dbReference type="Proteomes" id="UP000602510">
    <property type="component" value="Unassembled WGS sequence"/>
</dbReference>
<name>A0A833SR99_PHYIN</name>
<proteinExistence type="predicted"/>
<evidence type="ECO:0000313" key="2">
    <source>
        <dbReference type="EMBL" id="KAF4044701.1"/>
    </source>
</evidence>
<comment type="caution">
    <text evidence="2">The sequence shown here is derived from an EMBL/GenBank/DDBJ whole genome shotgun (WGS) entry which is preliminary data.</text>
</comment>
<evidence type="ECO:0000256" key="1">
    <source>
        <dbReference type="SAM" id="MobiDB-lite"/>
    </source>
</evidence>
<dbReference type="EMBL" id="WSZM01000062">
    <property type="protein sequence ID" value="KAF4044701.1"/>
    <property type="molecule type" value="Genomic_DNA"/>
</dbReference>
<gene>
    <name evidence="2" type="ORF">GN244_ATG02928</name>
</gene>
<organism evidence="2 3">
    <name type="scientific">Phytophthora infestans</name>
    <name type="common">Potato late blight agent</name>
    <name type="synonym">Botrytis infestans</name>
    <dbReference type="NCBI Taxonomy" id="4787"/>
    <lineage>
        <taxon>Eukaryota</taxon>
        <taxon>Sar</taxon>
        <taxon>Stramenopiles</taxon>
        <taxon>Oomycota</taxon>
        <taxon>Peronosporomycetes</taxon>
        <taxon>Peronosporales</taxon>
        <taxon>Peronosporaceae</taxon>
        <taxon>Phytophthora</taxon>
    </lineage>
</organism>
<evidence type="ECO:0000313" key="3">
    <source>
        <dbReference type="Proteomes" id="UP000602510"/>
    </source>
</evidence>
<dbReference type="AlphaFoldDB" id="A0A833SR99"/>
<feature type="compositionally biased region" description="Basic and acidic residues" evidence="1">
    <location>
        <begin position="145"/>
        <end position="168"/>
    </location>
</feature>
<keyword evidence="3" id="KW-1185">Reference proteome</keyword>
<sequence>MKRQLAKLAIYNDSLEWKVLEMVGDFLAGMASTWFGNSRDELIDWTFDKVGALFVTRLRTAITMKQVMTSICYTRKRAHETFHPLTRMDKSLRGGTRDLNNARIGFETFCERVYPAKQKILETSLDMETEDPMSKLQRAVRHQTELAKSDGMLHHKDTVTNQDRKRAAPVEATD</sequence>
<protein>
    <submittedName>
        <fullName evidence="2">Uncharacterized protein</fullName>
    </submittedName>
</protein>
<accession>A0A833SR99</accession>